<keyword evidence="5" id="KW-1185">Reference proteome</keyword>
<dbReference type="EMBL" id="FUXM01000001">
    <property type="protein sequence ID" value="SJZ52463.1"/>
    <property type="molecule type" value="Genomic_DNA"/>
</dbReference>
<dbReference type="PANTHER" id="PTHR48108">
    <property type="entry name" value="CBS DOMAIN-CONTAINING PROTEIN CBSX2, CHLOROPLASTIC"/>
    <property type="match status" value="1"/>
</dbReference>
<keyword evidence="2" id="KW-0129">CBS domain</keyword>
<dbReference type="CDD" id="cd04584">
    <property type="entry name" value="CBS_pair_AcuB_like"/>
    <property type="match status" value="1"/>
</dbReference>
<evidence type="ECO:0000256" key="1">
    <source>
        <dbReference type="ARBA" id="ARBA00022737"/>
    </source>
</evidence>
<evidence type="ECO:0000313" key="4">
    <source>
        <dbReference type="EMBL" id="SJZ52463.1"/>
    </source>
</evidence>
<dbReference type="InterPro" id="IPR000644">
    <property type="entry name" value="CBS_dom"/>
</dbReference>
<dbReference type="SUPFAM" id="SSF54631">
    <property type="entry name" value="CBS-domain pair"/>
    <property type="match status" value="1"/>
</dbReference>
<evidence type="ECO:0000259" key="3">
    <source>
        <dbReference type="PROSITE" id="PS51371"/>
    </source>
</evidence>
<dbReference type="OrthoDB" id="9802114at2"/>
<sequence length="212" mass="23573">MLIAEIMTPQPVSISADAQVGQALELMRTHSVRHLPVITREGKLVGLLSETDILRLFPRKELNKYEANLLSRTPVRQIMKTDPHFIEPTATVEAAAHLFASCHLDCLPVVENQRLVGIITETDVFRIFATAFGFAEPGTRVTIAISPRKGFLASLVTALDRYNLRVEKLVVLPDEIVLKLAQEDKELVKRALSEAGFQVIHLTSDPLACPWT</sequence>
<dbReference type="AlphaFoldDB" id="A0A1T4LCT7"/>
<dbReference type="Pfam" id="PF00571">
    <property type="entry name" value="CBS"/>
    <property type="match status" value="2"/>
</dbReference>
<dbReference type="Gene3D" id="3.10.580.10">
    <property type="entry name" value="CBS-domain"/>
    <property type="match status" value="1"/>
</dbReference>
<reference evidence="5" key="1">
    <citation type="submission" date="2017-02" db="EMBL/GenBank/DDBJ databases">
        <authorList>
            <person name="Varghese N."/>
            <person name="Submissions S."/>
        </authorList>
    </citation>
    <scope>NUCLEOTIDE SEQUENCE [LARGE SCALE GENOMIC DNA]</scope>
    <source>
        <strain evidence="5">DSM 16521</strain>
    </source>
</reference>
<evidence type="ECO:0000256" key="2">
    <source>
        <dbReference type="PROSITE-ProRule" id="PRU00703"/>
    </source>
</evidence>
<organism evidence="4 5">
    <name type="scientific">Carboxydocella sporoproducens DSM 16521</name>
    <dbReference type="NCBI Taxonomy" id="1121270"/>
    <lineage>
        <taxon>Bacteria</taxon>
        <taxon>Bacillati</taxon>
        <taxon>Bacillota</taxon>
        <taxon>Clostridia</taxon>
        <taxon>Eubacteriales</taxon>
        <taxon>Clostridiales Family XVI. Incertae Sedis</taxon>
        <taxon>Carboxydocella</taxon>
    </lineage>
</organism>
<name>A0A1T4LCT7_9FIRM</name>
<keyword evidence="1" id="KW-0677">Repeat</keyword>
<feature type="domain" description="CBS" evidence="3">
    <location>
        <begin position="79"/>
        <end position="136"/>
    </location>
</feature>
<proteinExistence type="predicted"/>
<feature type="domain" description="CBS" evidence="3">
    <location>
        <begin position="7"/>
        <end position="66"/>
    </location>
</feature>
<dbReference type="InterPro" id="IPR051462">
    <property type="entry name" value="CBS_domain-containing"/>
</dbReference>
<dbReference type="InterPro" id="IPR046342">
    <property type="entry name" value="CBS_dom_sf"/>
</dbReference>
<dbReference type="RefSeq" id="WP_078664296.1">
    <property type="nucleotide sequence ID" value="NZ_FUXM01000001.1"/>
</dbReference>
<protein>
    <submittedName>
        <fullName evidence="4">Acetoin utilization protein AcuB</fullName>
    </submittedName>
</protein>
<dbReference type="Proteomes" id="UP000189933">
    <property type="component" value="Unassembled WGS sequence"/>
</dbReference>
<dbReference type="PANTHER" id="PTHR48108:SF34">
    <property type="entry name" value="CBS DOMAIN-CONTAINING PROTEIN YHCV"/>
    <property type="match status" value="1"/>
</dbReference>
<dbReference type="SMART" id="SM00116">
    <property type="entry name" value="CBS"/>
    <property type="match status" value="2"/>
</dbReference>
<evidence type="ECO:0000313" key="5">
    <source>
        <dbReference type="Proteomes" id="UP000189933"/>
    </source>
</evidence>
<dbReference type="PROSITE" id="PS51371">
    <property type="entry name" value="CBS"/>
    <property type="match status" value="2"/>
</dbReference>
<gene>
    <name evidence="4" type="ORF">SAMN02745885_00147</name>
</gene>
<accession>A0A1T4LCT7</accession>